<comment type="caution">
    <text evidence="1">The sequence shown here is derived from an EMBL/GenBank/DDBJ whole genome shotgun (WGS) entry which is preliminary data.</text>
</comment>
<sequence length="116" mass="13916">MMIKLTMLFRQHEETKDINKYVDFLHTDIIPNILNLNKVSHVELCHYVPFSFVPDKNLDDQKYILQLDIYYENQEAFQHSVASFNSAKLVEEIIKASEYQDIYISYITHYTKETYK</sequence>
<dbReference type="EMBL" id="QJKK01000001">
    <property type="protein sequence ID" value="RAL26961.1"/>
    <property type="molecule type" value="Genomic_DNA"/>
</dbReference>
<accession>A0A364K9I9</accession>
<dbReference type="AlphaFoldDB" id="A0A364K9I9"/>
<name>A0A364K9I9_9BACL</name>
<organism evidence="1 2">
    <name type="scientific">Thermoflavimicrobium daqui</name>
    <dbReference type="NCBI Taxonomy" id="2137476"/>
    <lineage>
        <taxon>Bacteria</taxon>
        <taxon>Bacillati</taxon>
        <taxon>Bacillota</taxon>
        <taxon>Bacilli</taxon>
        <taxon>Bacillales</taxon>
        <taxon>Thermoactinomycetaceae</taxon>
        <taxon>Thermoflavimicrobium</taxon>
    </lineage>
</organism>
<gene>
    <name evidence="1" type="ORF">DL897_02660</name>
</gene>
<reference evidence="1 2" key="1">
    <citation type="submission" date="2018-06" db="EMBL/GenBank/DDBJ databases">
        <title>Thermoflavimicrobium daqus sp. nov., a thermophilic microbe isolated from Moutai-flavour Daqu.</title>
        <authorList>
            <person name="Wang X."/>
            <person name="Zhou H."/>
        </authorList>
    </citation>
    <scope>NUCLEOTIDE SEQUENCE [LARGE SCALE GENOMIC DNA]</scope>
    <source>
        <strain evidence="1 2">FBKL4.011</strain>
    </source>
</reference>
<dbReference type="Gene3D" id="3.30.70.100">
    <property type="match status" value="1"/>
</dbReference>
<protein>
    <recommendedName>
        <fullName evidence="3">EthD domain-containing protein</fullName>
    </recommendedName>
</protein>
<dbReference type="Proteomes" id="UP000251213">
    <property type="component" value="Unassembled WGS sequence"/>
</dbReference>
<reference evidence="1 2" key="2">
    <citation type="submission" date="2018-06" db="EMBL/GenBank/DDBJ databases">
        <authorList>
            <person name="Zhirakovskaya E."/>
        </authorList>
    </citation>
    <scope>NUCLEOTIDE SEQUENCE [LARGE SCALE GENOMIC DNA]</scope>
    <source>
        <strain evidence="1 2">FBKL4.011</strain>
    </source>
</reference>
<evidence type="ECO:0000313" key="1">
    <source>
        <dbReference type="EMBL" id="RAL26961.1"/>
    </source>
</evidence>
<evidence type="ECO:0000313" key="2">
    <source>
        <dbReference type="Proteomes" id="UP000251213"/>
    </source>
</evidence>
<evidence type="ECO:0008006" key="3">
    <source>
        <dbReference type="Google" id="ProtNLM"/>
    </source>
</evidence>
<keyword evidence="2" id="KW-1185">Reference proteome</keyword>
<proteinExistence type="predicted"/>